<dbReference type="EMBL" id="AC155889">
    <property type="protein sequence ID" value="ABN08278.1"/>
    <property type="molecule type" value="Genomic_DNA"/>
</dbReference>
<dbReference type="AlphaFoldDB" id="A2Q3S8"/>
<sequence>MSSTFGLLLLLQDYISSHNVFKILEASSIIDHKYFLFNILYLLIFLFRISW</sequence>
<proteinExistence type="predicted"/>
<name>A2Q3S8_MEDTR</name>
<reference evidence="1" key="1">
    <citation type="submission" date="2005-01" db="EMBL/GenBank/DDBJ databases">
        <authorList>
            <person name="Town C.D."/>
        </authorList>
    </citation>
    <scope>NUCLEOTIDE SEQUENCE</scope>
</reference>
<reference evidence="1" key="2">
    <citation type="submission" date="2007-03" db="EMBL/GenBank/DDBJ databases">
        <authorList>
            <consortium name="The International Medicago Genome Annotation Group"/>
        </authorList>
    </citation>
    <scope>NUCLEOTIDE SEQUENCE</scope>
</reference>
<accession>A2Q3S8</accession>
<organism evidence="1">
    <name type="scientific">Medicago truncatula</name>
    <name type="common">Barrel medic</name>
    <name type="synonym">Medicago tribuloides</name>
    <dbReference type="NCBI Taxonomy" id="3880"/>
    <lineage>
        <taxon>Eukaryota</taxon>
        <taxon>Viridiplantae</taxon>
        <taxon>Streptophyta</taxon>
        <taxon>Embryophyta</taxon>
        <taxon>Tracheophyta</taxon>
        <taxon>Spermatophyta</taxon>
        <taxon>Magnoliopsida</taxon>
        <taxon>eudicotyledons</taxon>
        <taxon>Gunneridae</taxon>
        <taxon>Pentapetalae</taxon>
        <taxon>rosids</taxon>
        <taxon>fabids</taxon>
        <taxon>Fabales</taxon>
        <taxon>Fabaceae</taxon>
        <taxon>Papilionoideae</taxon>
        <taxon>50 kb inversion clade</taxon>
        <taxon>NPAAA clade</taxon>
        <taxon>Hologalegina</taxon>
        <taxon>IRL clade</taxon>
        <taxon>Trifolieae</taxon>
        <taxon>Medicago</taxon>
    </lineage>
</organism>
<evidence type="ECO:0000313" key="1">
    <source>
        <dbReference type="EMBL" id="ABN08278.1"/>
    </source>
</evidence>
<protein>
    <submittedName>
        <fullName evidence="1">Uncharacterized protein</fullName>
    </submittedName>
</protein>
<gene>
    <name evidence="1" type="ORF">MtrDRAFT_AC155889g3v2</name>
</gene>